<keyword evidence="1" id="KW-0472">Membrane</keyword>
<feature type="transmembrane region" description="Helical" evidence="1">
    <location>
        <begin position="6"/>
        <end position="22"/>
    </location>
</feature>
<evidence type="ECO:0000256" key="1">
    <source>
        <dbReference type="SAM" id="Phobius"/>
    </source>
</evidence>
<reference evidence="2 3" key="1">
    <citation type="submission" date="2022-10" db="EMBL/GenBank/DDBJ databases">
        <title>Aestuariibacter sp. AA17 isolated from Montipora capitata coral fragment.</title>
        <authorList>
            <person name="Emsley S.A."/>
            <person name="Pfannmuller K.M."/>
            <person name="Loughran R.M."/>
            <person name="Shlafstein M."/>
            <person name="Papke E."/>
            <person name="Saw J.H."/>
            <person name="Ushijima B."/>
            <person name="Videau P."/>
        </authorList>
    </citation>
    <scope>NUCLEOTIDE SEQUENCE [LARGE SCALE GENOMIC DNA]</scope>
    <source>
        <strain evidence="2 3">AA17</strain>
    </source>
</reference>
<organism evidence="2 3">
    <name type="scientific">Fluctibacter corallii</name>
    <dbReference type="NCBI Taxonomy" id="2984329"/>
    <lineage>
        <taxon>Bacteria</taxon>
        <taxon>Pseudomonadati</taxon>
        <taxon>Pseudomonadota</taxon>
        <taxon>Gammaproteobacteria</taxon>
        <taxon>Alteromonadales</taxon>
        <taxon>Alteromonadaceae</taxon>
        <taxon>Fluctibacter</taxon>
    </lineage>
</organism>
<proteinExistence type="predicted"/>
<evidence type="ECO:0000313" key="2">
    <source>
        <dbReference type="EMBL" id="MCV2884862.1"/>
    </source>
</evidence>
<name>A0ABT3A857_9ALTE</name>
<keyword evidence="1" id="KW-0812">Transmembrane</keyword>
<gene>
    <name evidence="2" type="ORF">OE749_09155</name>
</gene>
<sequence length="81" mass="8343">MESVLVLIALAMQFSGLMVLKSRHGLTAHIGKRALGLMLLSLSFVSLSLVYGTLAGCLIGIALIGMMGMIVSIVPARASAG</sequence>
<dbReference type="EMBL" id="JAOWKX010000004">
    <property type="protein sequence ID" value="MCV2884862.1"/>
    <property type="molecule type" value="Genomic_DNA"/>
</dbReference>
<evidence type="ECO:0000313" key="3">
    <source>
        <dbReference type="Proteomes" id="UP001652504"/>
    </source>
</evidence>
<dbReference type="Proteomes" id="UP001652504">
    <property type="component" value="Unassembled WGS sequence"/>
</dbReference>
<comment type="caution">
    <text evidence="2">The sequence shown here is derived from an EMBL/GenBank/DDBJ whole genome shotgun (WGS) entry which is preliminary data.</text>
</comment>
<accession>A0ABT3A857</accession>
<protein>
    <submittedName>
        <fullName evidence="2">Uncharacterized protein</fullName>
    </submittedName>
</protein>
<dbReference type="RefSeq" id="WP_263712144.1">
    <property type="nucleotide sequence ID" value="NZ_JAOWKX010000004.1"/>
</dbReference>
<keyword evidence="3" id="KW-1185">Reference proteome</keyword>
<keyword evidence="1" id="KW-1133">Transmembrane helix</keyword>